<proteinExistence type="predicted"/>
<evidence type="ECO:0000313" key="1">
    <source>
        <dbReference type="EMBL" id="RHA82877.1"/>
    </source>
</evidence>
<dbReference type="RefSeq" id="WP_118583656.1">
    <property type="nucleotide sequence ID" value="NZ_CABJFX010000047.1"/>
</dbReference>
<name>A0A413TCY6_9FIRM</name>
<gene>
    <name evidence="1" type="ORF">DW914_17525</name>
</gene>
<dbReference type="InterPro" id="IPR017642">
    <property type="entry name" value="DNA_S_mod_DndB"/>
</dbReference>
<protein>
    <submittedName>
        <fullName evidence="1">DGQHR domain-containing protein</fullName>
    </submittedName>
</protein>
<accession>A0A413TCY6</accession>
<dbReference type="Proteomes" id="UP000283492">
    <property type="component" value="Unassembled WGS sequence"/>
</dbReference>
<sequence>MMQVKKVSEQYIEMAVGTVKIYTFPMYVKDLVKISYVAVRGRDEEEGAVQRVLNRKRISSIKQYILDGNMFVNTFVINWNDINYRPQFLNEKIEIPLVDSVAQLLDGQHRLEGLKEAIKLDQSIRDKQILVSMVIGLGTKEAAKIFININSEQKPVPKSLIFDLYGITDDDKNYAITRSDDIARELNENVDSPYYNLIKYPGNPRGKGKIDLSTVVSTLKKYVDVDGKFVDNNIKDLNFQSQIIINYFSAIKYHWDEEELWGNSSQNVFLKAAGFIAALEFFFEYVFPKCVEKKSFKLDYLISLFDFSEVTLITNGEIKGSDGKTARKMIMDNLKEGLKTEAPEENEYEY</sequence>
<dbReference type="Pfam" id="PF14072">
    <property type="entry name" value="DndB"/>
    <property type="match status" value="1"/>
</dbReference>
<dbReference type="AlphaFoldDB" id="A0A413TCY6"/>
<dbReference type="InterPro" id="IPR017601">
    <property type="entry name" value="DGQHR-contain_dom"/>
</dbReference>
<dbReference type="CDD" id="cd16413">
    <property type="entry name" value="DGQHR_domain"/>
    <property type="match status" value="1"/>
</dbReference>
<organism evidence="1 2">
    <name type="scientific">Roseburia inulinivorans</name>
    <dbReference type="NCBI Taxonomy" id="360807"/>
    <lineage>
        <taxon>Bacteria</taxon>
        <taxon>Bacillati</taxon>
        <taxon>Bacillota</taxon>
        <taxon>Clostridia</taxon>
        <taxon>Lachnospirales</taxon>
        <taxon>Lachnospiraceae</taxon>
        <taxon>Roseburia</taxon>
    </lineage>
</organism>
<dbReference type="NCBIfam" id="TIGR03187">
    <property type="entry name" value="DGQHR"/>
    <property type="match status" value="1"/>
</dbReference>
<comment type="caution">
    <text evidence="1">The sequence shown here is derived from an EMBL/GenBank/DDBJ whole genome shotgun (WGS) entry which is preliminary data.</text>
</comment>
<reference evidence="1 2" key="1">
    <citation type="submission" date="2018-08" db="EMBL/GenBank/DDBJ databases">
        <title>A genome reference for cultivated species of the human gut microbiota.</title>
        <authorList>
            <person name="Zou Y."/>
            <person name="Xue W."/>
            <person name="Luo G."/>
        </authorList>
    </citation>
    <scope>NUCLEOTIDE SEQUENCE [LARGE SCALE GENOMIC DNA]</scope>
    <source>
        <strain evidence="1 2">AM42-1AC</strain>
    </source>
</reference>
<dbReference type="EMBL" id="QSFX01000047">
    <property type="protein sequence ID" value="RHA82877.1"/>
    <property type="molecule type" value="Genomic_DNA"/>
</dbReference>
<evidence type="ECO:0000313" key="2">
    <source>
        <dbReference type="Proteomes" id="UP000283492"/>
    </source>
</evidence>